<proteinExistence type="predicted"/>
<dbReference type="Proteomes" id="UP000620327">
    <property type="component" value="Unassembled WGS sequence"/>
</dbReference>
<keyword evidence="2" id="KW-1185">Reference proteome</keyword>
<protein>
    <submittedName>
        <fullName evidence="1">Uncharacterized protein</fullName>
    </submittedName>
</protein>
<reference evidence="1" key="1">
    <citation type="submission" date="2020-08" db="EMBL/GenBank/DDBJ databases">
        <title>Genome public.</title>
        <authorList>
            <person name="Liu C."/>
            <person name="Sun Q."/>
        </authorList>
    </citation>
    <scope>NUCLEOTIDE SEQUENCE</scope>
    <source>
        <strain evidence="1">BX15</strain>
    </source>
</reference>
<name>A0A923S6A6_9FIRM</name>
<accession>A0A923S6A6</accession>
<gene>
    <name evidence="1" type="ORF">H8Z83_03295</name>
</gene>
<organism evidence="1 2">
    <name type="scientific">Dysosmobacter segnis</name>
    <dbReference type="NCBI Taxonomy" id="2763042"/>
    <lineage>
        <taxon>Bacteria</taxon>
        <taxon>Bacillati</taxon>
        <taxon>Bacillota</taxon>
        <taxon>Clostridia</taxon>
        <taxon>Eubacteriales</taxon>
        <taxon>Oscillospiraceae</taxon>
        <taxon>Dysosmobacter</taxon>
    </lineage>
</organism>
<evidence type="ECO:0000313" key="1">
    <source>
        <dbReference type="EMBL" id="MBC5769371.1"/>
    </source>
</evidence>
<dbReference type="EMBL" id="JACOQI010000002">
    <property type="protein sequence ID" value="MBC5769371.1"/>
    <property type="molecule type" value="Genomic_DNA"/>
</dbReference>
<dbReference type="RefSeq" id="WP_165449851.1">
    <property type="nucleotide sequence ID" value="NZ_JACOQI010000002.1"/>
</dbReference>
<sequence length="55" mass="6280">MSSVELIAELTDICIRQAEIIKAQAFMLAQFGAEVKEEEALREQNRLKEIAGEWE</sequence>
<evidence type="ECO:0000313" key="2">
    <source>
        <dbReference type="Proteomes" id="UP000620327"/>
    </source>
</evidence>
<comment type="caution">
    <text evidence="1">The sequence shown here is derived from an EMBL/GenBank/DDBJ whole genome shotgun (WGS) entry which is preliminary data.</text>
</comment>
<dbReference type="AlphaFoldDB" id="A0A923S6A6"/>